<dbReference type="EMBL" id="JABACI010000004">
    <property type="protein sequence ID" value="NLP85126.1"/>
    <property type="molecule type" value="Genomic_DNA"/>
</dbReference>
<evidence type="ECO:0008006" key="4">
    <source>
        <dbReference type="Google" id="ProtNLM"/>
    </source>
</evidence>
<comment type="caution">
    <text evidence="2">The sequence shown here is derived from an EMBL/GenBank/DDBJ whole genome shotgun (WGS) entry which is preliminary data.</text>
</comment>
<evidence type="ECO:0000256" key="1">
    <source>
        <dbReference type="SAM" id="Phobius"/>
    </source>
</evidence>
<proteinExistence type="predicted"/>
<feature type="transmembrane region" description="Helical" evidence="1">
    <location>
        <begin position="169"/>
        <end position="196"/>
    </location>
</feature>
<keyword evidence="1" id="KW-0472">Membrane</keyword>
<gene>
    <name evidence="2" type="ORF">HF576_14855</name>
</gene>
<dbReference type="RefSeq" id="WP_168913561.1">
    <property type="nucleotide sequence ID" value="NZ_JABACI010000004.1"/>
</dbReference>
<name>A0ABX1KDL5_9MICO</name>
<accession>A0ABX1KDL5</accession>
<dbReference type="Proteomes" id="UP001429745">
    <property type="component" value="Unassembled WGS sequence"/>
</dbReference>
<sequence length="208" mass="21367">MSTTARPHVSRGEGFALGLIATGAVSVAVAALVAVVRAALAIFGSDPTIRMPVTGGEVTALAGVPEIAAATYASAEVTFTSLPAGVRWMLLLEQALPALATIGVCIVAWWLGVSLMRARPFRPAMSNAIGVVACLVLAGGVFGQLLGGFSRAMLVDDLAATSPEVTDVFWTFLVELDLAPVGWSFALALVAASFAIGARLQRETEGLV</sequence>
<reference evidence="2 3" key="1">
    <citation type="submission" date="2020-04" db="EMBL/GenBank/DDBJ databases">
        <title>CFH 90308 Microbacterium sp.</title>
        <authorList>
            <person name="Nie G."/>
            <person name="Ming H."/>
            <person name="Xia T."/>
        </authorList>
    </citation>
    <scope>NUCLEOTIDE SEQUENCE [LARGE SCALE GENOMIC DNA]</scope>
    <source>
        <strain evidence="2 3">CFH 90308</strain>
    </source>
</reference>
<keyword evidence="1" id="KW-1133">Transmembrane helix</keyword>
<feature type="transmembrane region" description="Helical" evidence="1">
    <location>
        <begin position="128"/>
        <end position="149"/>
    </location>
</feature>
<feature type="transmembrane region" description="Helical" evidence="1">
    <location>
        <begin position="15"/>
        <end position="43"/>
    </location>
</feature>
<feature type="transmembrane region" description="Helical" evidence="1">
    <location>
        <begin position="95"/>
        <end position="116"/>
    </location>
</feature>
<keyword evidence="3" id="KW-1185">Reference proteome</keyword>
<protein>
    <recommendedName>
        <fullName evidence="4">DUF2975 domain-containing protein</fullName>
    </recommendedName>
</protein>
<organism evidence="2 3">
    <name type="scientific">Microbacterium salsuginis</name>
    <dbReference type="NCBI Taxonomy" id="2722803"/>
    <lineage>
        <taxon>Bacteria</taxon>
        <taxon>Bacillati</taxon>
        <taxon>Actinomycetota</taxon>
        <taxon>Actinomycetes</taxon>
        <taxon>Micrococcales</taxon>
        <taxon>Microbacteriaceae</taxon>
        <taxon>Microbacterium</taxon>
    </lineage>
</organism>
<evidence type="ECO:0000313" key="2">
    <source>
        <dbReference type="EMBL" id="NLP85126.1"/>
    </source>
</evidence>
<evidence type="ECO:0000313" key="3">
    <source>
        <dbReference type="Proteomes" id="UP001429745"/>
    </source>
</evidence>
<keyword evidence="1" id="KW-0812">Transmembrane</keyword>